<proteinExistence type="predicted"/>
<comment type="caution">
    <text evidence="1">The sequence shown here is derived from an EMBL/GenBank/DDBJ whole genome shotgun (WGS) entry which is preliminary data.</text>
</comment>
<evidence type="ECO:0000313" key="3">
    <source>
        <dbReference type="Proteomes" id="UP000230981"/>
    </source>
</evidence>
<sequence>MVLDLRVFNESYWSSYLLDNKKTQMVYIINSEYSSIKSMSLASEIVSVFDNLKLGIISQTINSTRIKNPIFYKDDLIGIELTLNWLLQRHNHKHGIVAVGVSFGSCLAAELIMRRPEISEYILISPPIRYYDFRVLARLGISGTMIIAKDDKFAVLSNIYKVYNSTKINLMCKLKIIMVRNTDHLFSGKYSTLNRIITDIYKKHTISNEYRDSIKL</sequence>
<dbReference type="GO" id="GO:0016787">
    <property type="term" value="F:hydrolase activity"/>
    <property type="evidence" value="ECO:0007669"/>
    <property type="project" value="UniProtKB-KW"/>
</dbReference>
<dbReference type="EMBL" id="NXGO01000078">
    <property type="protein sequence ID" value="PIM95648.1"/>
    <property type="molecule type" value="Genomic_DNA"/>
</dbReference>
<name>A0ABX4MGE2_9HYPH</name>
<dbReference type="SUPFAM" id="SSF53474">
    <property type="entry name" value="alpha/beta-Hydrolases"/>
    <property type="match status" value="1"/>
</dbReference>
<evidence type="ECO:0000313" key="1">
    <source>
        <dbReference type="EMBL" id="PIM95648.1"/>
    </source>
</evidence>
<dbReference type="EMBL" id="NXGO01000020">
    <property type="protein sequence ID" value="PIM95926.1"/>
    <property type="molecule type" value="Genomic_DNA"/>
</dbReference>
<gene>
    <name evidence="1" type="primary">xxxJ</name>
    <name evidence="2" type="ORF">magtdc_127</name>
    <name evidence="1" type="ORF">magtdc_252</name>
</gene>
<protein>
    <submittedName>
        <fullName evidence="1">Alpha/beta hydrolase</fullName>
    </submittedName>
</protein>
<reference evidence="1 3" key="1">
    <citation type="submission" date="2017-09" db="EMBL/GenBank/DDBJ databases">
        <authorList>
            <person name="Campbell M.A."/>
            <person name="Lukasik P."/>
            <person name="Simon C."/>
            <person name="McCutcheon J.P."/>
        </authorList>
    </citation>
    <scope>NUCLEOTIDE SEQUENCE [LARGE SCALE GENOMIC DNA]</scope>
    <source>
        <strain evidence="1 3">MAGTDC</strain>
    </source>
</reference>
<keyword evidence="3" id="KW-1185">Reference proteome</keyword>
<dbReference type="Proteomes" id="UP000230981">
    <property type="component" value="Unassembled WGS sequence"/>
</dbReference>
<keyword evidence="1" id="KW-0378">Hydrolase</keyword>
<accession>A0ABX4MGE2</accession>
<dbReference type="Gene3D" id="3.40.50.1820">
    <property type="entry name" value="alpha/beta hydrolase"/>
    <property type="match status" value="1"/>
</dbReference>
<organism evidence="1 3">
    <name type="scientific">Candidatus Hodgkinia cicadicola</name>
    <dbReference type="NCBI Taxonomy" id="573658"/>
    <lineage>
        <taxon>Bacteria</taxon>
        <taxon>Pseudomonadati</taxon>
        <taxon>Pseudomonadota</taxon>
        <taxon>Alphaproteobacteria</taxon>
        <taxon>Hyphomicrobiales</taxon>
        <taxon>Candidatus Hodgkinia</taxon>
    </lineage>
</organism>
<evidence type="ECO:0000313" key="2">
    <source>
        <dbReference type="EMBL" id="PIM95926.1"/>
    </source>
</evidence>
<dbReference type="InterPro" id="IPR029058">
    <property type="entry name" value="AB_hydrolase_fold"/>
</dbReference>